<organism evidence="1">
    <name type="scientific">Picea sitchensis</name>
    <name type="common">Sitka spruce</name>
    <name type="synonym">Pinus sitchensis</name>
    <dbReference type="NCBI Taxonomy" id="3332"/>
    <lineage>
        <taxon>Eukaryota</taxon>
        <taxon>Viridiplantae</taxon>
        <taxon>Streptophyta</taxon>
        <taxon>Embryophyta</taxon>
        <taxon>Tracheophyta</taxon>
        <taxon>Spermatophyta</taxon>
        <taxon>Pinopsida</taxon>
        <taxon>Pinidae</taxon>
        <taxon>Conifers I</taxon>
        <taxon>Pinales</taxon>
        <taxon>Pinaceae</taxon>
        <taxon>Picea</taxon>
    </lineage>
</organism>
<dbReference type="EMBL" id="MK697702">
    <property type="protein sequence ID" value="QHR91468.1"/>
    <property type="molecule type" value="Genomic_DNA"/>
</dbReference>
<sequence length="170" mass="18975">MMDEVLCDVVPLDACELLLGKPYIYYRDAQYKVKPHEFRLKKGGKTFVLKEYLPPKEALAIVSAKQAGKCIKQTGAYALFIVRPQAPSQERVNLQVTSLQAQSKPELPKLQHEYVTTSLGFSSKSPRCSRIRCVPRCCVPLSTDVPRLYVLTSLAYALFDVPSFPAAVPP</sequence>
<accession>A0A6B9XTT7</accession>
<gene>
    <name evidence="1" type="primary">orf05534</name>
    <name evidence="1" type="ORF">Q903MT_gene5502</name>
</gene>
<keyword evidence="1" id="KW-0496">Mitochondrion</keyword>
<geneLocation type="mitochondrion" evidence="1"/>
<name>A0A6B9XTT7_PICSI</name>
<proteinExistence type="predicted"/>
<protein>
    <submittedName>
        <fullName evidence="1">Uncharacterized protein</fullName>
    </submittedName>
</protein>
<evidence type="ECO:0000313" key="1">
    <source>
        <dbReference type="EMBL" id="QHR91468.1"/>
    </source>
</evidence>
<dbReference type="AlphaFoldDB" id="A0A6B9XTT7"/>
<reference evidence="1" key="1">
    <citation type="submission" date="2019-03" db="EMBL/GenBank/DDBJ databases">
        <title>Largest Complete Mitochondrial Genome of a Gymnosperm, Sitka Spruce (Picea sitchensis), Indicates Complex Physical Structure.</title>
        <authorList>
            <person name="Jackman S.D."/>
            <person name="Coombe L."/>
            <person name="Warren R."/>
            <person name="Kirk H."/>
            <person name="Trinh E."/>
            <person name="McLeod T."/>
            <person name="Pleasance S."/>
            <person name="Pandoh P."/>
            <person name="Zhao Y."/>
            <person name="Coope R."/>
            <person name="Bousquet J."/>
            <person name="Bohlmann J.C."/>
            <person name="Jones S.J.M."/>
            <person name="Birol I."/>
        </authorList>
    </citation>
    <scope>NUCLEOTIDE SEQUENCE</scope>
    <source>
        <strain evidence="1">Q903</strain>
    </source>
</reference>